<proteinExistence type="predicted"/>
<name>A0ACB9G1Y9_9ASTR</name>
<gene>
    <name evidence="1" type="ORF">L1987_46607</name>
</gene>
<keyword evidence="2" id="KW-1185">Reference proteome</keyword>
<evidence type="ECO:0000313" key="1">
    <source>
        <dbReference type="EMBL" id="KAI3776817.1"/>
    </source>
</evidence>
<reference evidence="1 2" key="2">
    <citation type="journal article" date="2022" name="Mol. Ecol. Resour.">
        <title>The genomes of chicory, endive, great burdock and yacon provide insights into Asteraceae paleo-polyploidization history and plant inulin production.</title>
        <authorList>
            <person name="Fan W."/>
            <person name="Wang S."/>
            <person name="Wang H."/>
            <person name="Wang A."/>
            <person name="Jiang F."/>
            <person name="Liu H."/>
            <person name="Zhao H."/>
            <person name="Xu D."/>
            <person name="Zhang Y."/>
        </authorList>
    </citation>
    <scope>NUCLEOTIDE SEQUENCE [LARGE SCALE GENOMIC DNA]</scope>
    <source>
        <strain evidence="2">cv. Yunnan</strain>
        <tissue evidence="1">Leaves</tissue>
    </source>
</reference>
<reference evidence="2" key="1">
    <citation type="journal article" date="2022" name="Mol. Ecol. Resour.">
        <title>The genomes of chicory, endive, great burdock and yacon provide insights into Asteraceae palaeo-polyploidization history and plant inulin production.</title>
        <authorList>
            <person name="Fan W."/>
            <person name="Wang S."/>
            <person name="Wang H."/>
            <person name="Wang A."/>
            <person name="Jiang F."/>
            <person name="Liu H."/>
            <person name="Zhao H."/>
            <person name="Xu D."/>
            <person name="Zhang Y."/>
        </authorList>
    </citation>
    <scope>NUCLEOTIDE SEQUENCE [LARGE SCALE GENOMIC DNA]</scope>
    <source>
        <strain evidence="2">cv. Yunnan</strain>
    </source>
</reference>
<dbReference type="Proteomes" id="UP001056120">
    <property type="component" value="Linkage Group LG15"/>
</dbReference>
<organism evidence="1 2">
    <name type="scientific">Smallanthus sonchifolius</name>
    <dbReference type="NCBI Taxonomy" id="185202"/>
    <lineage>
        <taxon>Eukaryota</taxon>
        <taxon>Viridiplantae</taxon>
        <taxon>Streptophyta</taxon>
        <taxon>Embryophyta</taxon>
        <taxon>Tracheophyta</taxon>
        <taxon>Spermatophyta</taxon>
        <taxon>Magnoliopsida</taxon>
        <taxon>eudicotyledons</taxon>
        <taxon>Gunneridae</taxon>
        <taxon>Pentapetalae</taxon>
        <taxon>asterids</taxon>
        <taxon>campanulids</taxon>
        <taxon>Asterales</taxon>
        <taxon>Asteraceae</taxon>
        <taxon>Asteroideae</taxon>
        <taxon>Heliantheae alliance</taxon>
        <taxon>Millerieae</taxon>
        <taxon>Smallanthus</taxon>
    </lineage>
</organism>
<accession>A0ACB9G1Y9</accession>
<protein>
    <submittedName>
        <fullName evidence="1">Uncharacterized protein</fullName>
    </submittedName>
</protein>
<sequence>MVHTCILVGGLVPTNSSFPFRFKEPVVEPFNLLPHIPFSSIKASSLISPHQRPKLGLRPSPVIIATIARHRDSGSLTIFTLLFEFALFPFILHASWVDVYDDFRIGREESLGLI</sequence>
<dbReference type="EMBL" id="CM042032">
    <property type="protein sequence ID" value="KAI3776817.1"/>
    <property type="molecule type" value="Genomic_DNA"/>
</dbReference>
<evidence type="ECO:0000313" key="2">
    <source>
        <dbReference type="Proteomes" id="UP001056120"/>
    </source>
</evidence>
<comment type="caution">
    <text evidence="1">The sequence shown here is derived from an EMBL/GenBank/DDBJ whole genome shotgun (WGS) entry which is preliminary data.</text>
</comment>